<feature type="transmembrane region" description="Helical" evidence="19">
    <location>
        <begin position="34"/>
        <end position="52"/>
    </location>
</feature>
<dbReference type="PANTHER" id="PTHR24421">
    <property type="entry name" value="NITRATE/NITRITE SENSOR PROTEIN NARX-RELATED"/>
    <property type="match status" value="1"/>
</dbReference>
<dbReference type="Pfam" id="PF02518">
    <property type="entry name" value="HATPase_c"/>
    <property type="match status" value="1"/>
</dbReference>
<keyword evidence="15" id="KW-0902">Two-component regulatory system</keyword>
<dbReference type="GO" id="GO:0000155">
    <property type="term" value="F:phosphorelay sensor kinase activity"/>
    <property type="evidence" value="ECO:0007669"/>
    <property type="project" value="InterPro"/>
</dbReference>
<evidence type="ECO:0000256" key="13">
    <source>
        <dbReference type="ARBA" id="ARBA00022840"/>
    </source>
</evidence>
<accession>A0A7D4U6T8</accession>
<keyword evidence="14" id="KW-0408">Iron</keyword>
<dbReference type="InterPro" id="IPR050482">
    <property type="entry name" value="Sensor_HK_TwoCompSys"/>
</dbReference>
<comment type="cofactor">
    <cofactor evidence="2">
        <name>[4Fe-4S] cluster</name>
        <dbReference type="ChEBI" id="CHEBI:49883"/>
    </cofactor>
</comment>
<feature type="transmembrane region" description="Helical" evidence="19">
    <location>
        <begin position="72"/>
        <end position="100"/>
    </location>
</feature>
<dbReference type="InterPro" id="IPR017205">
    <property type="entry name" value="Sig_transdc_His_kinase_ChrS"/>
</dbReference>
<reference evidence="21 22" key="1">
    <citation type="submission" date="2020-05" db="EMBL/GenBank/DDBJ databases">
        <title>Strain PA2F3 complete genome.</title>
        <authorList>
            <person name="Kim Y.-S."/>
            <person name="Kim S.-J."/>
            <person name="Jung H.-k."/>
            <person name="Kim S.-E."/>
            <person name="Kim K.-H."/>
        </authorList>
    </citation>
    <scope>NUCLEOTIDE SEQUENCE [LARGE SCALE GENOMIC DNA]</scope>
    <source>
        <strain evidence="21 22">PA2F3</strain>
    </source>
</reference>
<dbReference type="PANTHER" id="PTHR24421:SF10">
    <property type="entry name" value="NITRATE_NITRITE SENSOR PROTEIN NARQ"/>
    <property type="match status" value="1"/>
</dbReference>
<comment type="catalytic activity">
    <reaction evidence="1">
        <text>ATP + protein L-histidine = ADP + protein N-phospho-L-histidine.</text>
        <dbReference type="EC" id="2.7.13.3"/>
    </reaction>
</comment>
<keyword evidence="19" id="KW-0812">Transmembrane</keyword>
<evidence type="ECO:0000256" key="19">
    <source>
        <dbReference type="SAM" id="Phobius"/>
    </source>
</evidence>
<keyword evidence="10" id="KW-0479">Metal-binding</keyword>
<dbReference type="RefSeq" id="WP_172989067.1">
    <property type="nucleotide sequence ID" value="NZ_CP054038.1"/>
</dbReference>
<dbReference type="CDD" id="cd16917">
    <property type="entry name" value="HATPase_UhpB-NarQ-NarX-like"/>
    <property type="match status" value="1"/>
</dbReference>
<evidence type="ECO:0000256" key="2">
    <source>
        <dbReference type="ARBA" id="ARBA00001966"/>
    </source>
</evidence>
<dbReference type="AlphaFoldDB" id="A0A7D4U6T8"/>
<keyword evidence="13" id="KW-0067">ATP-binding</keyword>
<dbReference type="InterPro" id="IPR003594">
    <property type="entry name" value="HATPase_dom"/>
</dbReference>
<evidence type="ECO:0000256" key="15">
    <source>
        <dbReference type="ARBA" id="ARBA00023012"/>
    </source>
</evidence>
<dbReference type="InterPro" id="IPR005467">
    <property type="entry name" value="His_kinase_dom"/>
</dbReference>
<keyword evidence="16" id="KW-0411">Iron-sulfur</keyword>
<sequence>MFNRRWWDAAVIAASLAIVVAMLVGLGGPSSGRTAPVTAGALVLFAGGYLLVARPGLGDPRPWRLPAFAGLAAVALAVGCATQPFFAIAQAIAYPLVWVLAARRRPAIAGSAAVAGGVFVGFALFAGILDGGDAVGPALATAAASAAFGFAFAIAFGLWISSIVEYGEERARLLAELTAAQGEVETLSRERGAAAERERLARDLHDTLAQTLAGLAILAERAGRQLDDGRADAAAETIATVERLSRDALEEARAIVSRTAAVPSDAALGDAVDRLVDRFRAEVGLTIDLDAQLDSAGVLGRESQLVLLRCLQEGLANVRKHAGATQVRVAVSAAADGGARLEVADDGHGFDTAARGRGFGLEGMEERVGLAGGTFEVTSSPGAGTTLVVRLPATTADEAVPR</sequence>
<dbReference type="GO" id="GO:0046983">
    <property type="term" value="F:protein dimerization activity"/>
    <property type="evidence" value="ECO:0007669"/>
    <property type="project" value="InterPro"/>
</dbReference>
<evidence type="ECO:0000256" key="7">
    <source>
        <dbReference type="ARBA" id="ARBA00022490"/>
    </source>
</evidence>
<keyword evidence="7" id="KW-0963">Cytoplasm</keyword>
<feature type="transmembrane region" description="Helical" evidence="19">
    <location>
        <begin position="107"/>
        <end position="129"/>
    </location>
</feature>
<evidence type="ECO:0000256" key="3">
    <source>
        <dbReference type="ARBA" id="ARBA00004496"/>
    </source>
</evidence>
<dbReference type="GO" id="GO:0046872">
    <property type="term" value="F:metal ion binding"/>
    <property type="evidence" value="ECO:0007669"/>
    <property type="project" value="UniProtKB-KW"/>
</dbReference>
<keyword evidence="19" id="KW-0472">Membrane</keyword>
<evidence type="ECO:0000256" key="5">
    <source>
        <dbReference type="ARBA" id="ARBA00017322"/>
    </source>
</evidence>
<comment type="subcellular location">
    <subcellularLocation>
        <location evidence="3">Cytoplasm</location>
    </subcellularLocation>
</comment>
<evidence type="ECO:0000256" key="8">
    <source>
        <dbReference type="ARBA" id="ARBA00022553"/>
    </source>
</evidence>
<name>A0A7D4U6T8_9MICO</name>
<evidence type="ECO:0000256" key="4">
    <source>
        <dbReference type="ARBA" id="ARBA00012438"/>
    </source>
</evidence>
<feature type="domain" description="Histidine kinase" evidence="20">
    <location>
        <begin position="199"/>
        <end position="395"/>
    </location>
</feature>
<feature type="transmembrane region" description="Helical" evidence="19">
    <location>
        <begin position="6"/>
        <end position="27"/>
    </location>
</feature>
<evidence type="ECO:0000256" key="12">
    <source>
        <dbReference type="ARBA" id="ARBA00022777"/>
    </source>
</evidence>
<evidence type="ECO:0000256" key="17">
    <source>
        <dbReference type="ARBA" id="ARBA00024827"/>
    </source>
</evidence>
<dbReference type="Gene3D" id="3.30.565.10">
    <property type="entry name" value="Histidine kinase-like ATPase, C-terminal domain"/>
    <property type="match status" value="1"/>
</dbReference>
<evidence type="ECO:0000256" key="11">
    <source>
        <dbReference type="ARBA" id="ARBA00022741"/>
    </source>
</evidence>
<evidence type="ECO:0000256" key="18">
    <source>
        <dbReference type="ARBA" id="ARBA00030800"/>
    </source>
</evidence>
<gene>
    <name evidence="21" type="ORF">HQM25_03985</name>
</gene>
<evidence type="ECO:0000256" key="14">
    <source>
        <dbReference type="ARBA" id="ARBA00023004"/>
    </source>
</evidence>
<dbReference type="InterPro" id="IPR036890">
    <property type="entry name" value="HATPase_C_sf"/>
</dbReference>
<dbReference type="GO" id="GO:0016020">
    <property type="term" value="C:membrane"/>
    <property type="evidence" value="ECO:0007669"/>
    <property type="project" value="InterPro"/>
</dbReference>
<dbReference type="InterPro" id="IPR011712">
    <property type="entry name" value="Sig_transdc_His_kin_sub3_dim/P"/>
</dbReference>
<keyword evidence="9" id="KW-0808">Transferase</keyword>
<evidence type="ECO:0000256" key="1">
    <source>
        <dbReference type="ARBA" id="ARBA00000085"/>
    </source>
</evidence>
<protein>
    <recommendedName>
        <fullName evidence="5">Oxygen sensor histidine kinase NreB</fullName>
        <ecNumber evidence="4">2.7.13.3</ecNumber>
    </recommendedName>
    <alternativeName>
        <fullName evidence="18">Nitrogen regulation protein B</fullName>
    </alternativeName>
</protein>
<feature type="transmembrane region" description="Helical" evidence="19">
    <location>
        <begin position="135"/>
        <end position="160"/>
    </location>
</feature>
<dbReference type="EC" id="2.7.13.3" evidence="4"/>
<keyword evidence="6" id="KW-0004">4Fe-4S</keyword>
<dbReference type="Gene3D" id="1.20.5.1930">
    <property type="match status" value="1"/>
</dbReference>
<evidence type="ECO:0000313" key="22">
    <source>
        <dbReference type="Proteomes" id="UP000502498"/>
    </source>
</evidence>
<dbReference type="GO" id="GO:0005737">
    <property type="term" value="C:cytoplasm"/>
    <property type="evidence" value="ECO:0007669"/>
    <property type="project" value="UniProtKB-SubCell"/>
</dbReference>
<evidence type="ECO:0000259" key="20">
    <source>
        <dbReference type="PROSITE" id="PS50109"/>
    </source>
</evidence>
<dbReference type="PIRSF" id="PIRSF037434">
    <property type="entry name" value="STHK_ChrS"/>
    <property type="match status" value="1"/>
</dbReference>
<dbReference type="GO" id="GO:0005524">
    <property type="term" value="F:ATP binding"/>
    <property type="evidence" value="ECO:0007669"/>
    <property type="project" value="UniProtKB-KW"/>
</dbReference>
<dbReference type="SUPFAM" id="SSF55874">
    <property type="entry name" value="ATPase domain of HSP90 chaperone/DNA topoisomerase II/histidine kinase"/>
    <property type="match status" value="1"/>
</dbReference>
<dbReference type="GO" id="GO:0051539">
    <property type="term" value="F:4 iron, 4 sulfur cluster binding"/>
    <property type="evidence" value="ECO:0007669"/>
    <property type="project" value="UniProtKB-KW"/>
</dbReference>
<organism evidence="21 22">
    <name type="scientific">Microbacterium hominis</name>
    <dbReference type="NCBI Taxonomy" id="162426"/>
    <lineage>
        <taxon>Bacteria</taxon>
        <taxon>Bacillati</taxon>
        <taxon>Actinomycetota</taxon>
        <taxon>Actinomycetes</taxon>
        <taxon>Micrococcales</taxon>
        <taxon>Microbacteriaceae</taxon>
        <taxon>Microbacterium</taxon>
    </lineage>
</organism>
<keyword evidence="11" id="KW-0547">Nucleotide-binding</keyword>
<evidence type="ECO:0000256" key="16">
    <source>
        <dbReference type="ARBA" id="ARBA00023014"/>
    </source>
</evidence>
<dbReference type="Pfam" id="PF07730">
    <property type="entry name" value="HisKA_3"/>
    <property type="match status" value="1"/>
</dbReference>
<proteinExistence type="predicted"/>
<dbReference type="EMBL" id="CP054038">
    <property type="protein sequence ID" value="QKJ18626.1"/>
    <property type="molecule type" value="Genomic_DNA"/>
</dbReference>
<evidence type="ECO:0000256" key="10">
    <source>
        <dbReference type="ARBA" id="ARBA00022723"/>
    </source>
</evidence>
<keyword evidence="8" id="KW-0597">Phosphoprotein</keyword>
<dbReference type="PROSITE" id="PS50109">
    <property type="entry name" value="HIS_KIN"/>
    <property type="match status" value="1"/>
</dbReference>
<evidence type="ECO:0000256" key="6">
    <source>
        <dbReference type="ARBA" id="ARBA00022485"/>
    </source>
</evidence>
<keyword evidence="12 21" id="KW-0418">Kinase</keyword>
<evidence type="ECO:0000313" key="21">
    <source>
        <dbReference type="EMBL" id="QKJ18626.1"/>
    </source>
</evidence>
<keyword evidence="19" id="KW-1133">Transmembrane helix</keyword>
<comment type="function">
    <text evidence="17">Member of the two-component regulatory system NreB/NreC involved in the control of dissimilatory nitrate/nitrite reduction in response to oxygen. NreB functions as a direct oxygen sensor histidine kinase which is autophosphorylated, in the absence of oxygen, probably at the conserved histidine residue, and transfers its phosphate group probably to a conserved aspartate residue of NreC. NreB/NreC activates the expression of the nitrate (narGHJI) and nitrite (nir) reductase operons, as well as the putative nitrate transporter gene narT.</text>
</comment>
<dbReference type="SMART" id="SM00387">
    <property type="entry name" value="HATPase_c"/>
    <property type="match status" value="1"/>
</dbReference>
<dbReference type="Proteomes" id="UP000502498">
    <property type="component" value="Chromosome"/>
</dbReference>
<evidence type="ECO:0000256" key="9">
    <source>
        <dbReference type="ARBA" id="ARBA00022679"/>
    </source>
</evidence>
<dbReference type="InterPro" id="IPR004358">
    <property type="entry name" value="Sig_transdc_His_kin-like_C"/>
</dbReference>
<dbReference type="PRINTS" id="PR00344">
    <property type="entry name" value="BCTRLSENSOR"/>
</dbReference>